<keyword evidence="2" id="KW-0805">Transcription regulation</keyword>
<dbReference type="InterPro" id="IPR009057">
    <property type="entry name" value="Homeodomain-like_sf"/>
</dbReference>
<name>A0A495X6B6_9PSEU</name>
<dbReference type="AlphaFoldDB" id="A0A495X6B6"/>
<proteinExistence type="predicted"/>
<dbReference type="GO" id="GO:0003700">
    <property type="term" value="F:DNA-binding transcription factor activity"/>
    <property type="evidence" value="ECO:0007669"/>
    <property type="project" value="TreeGrafter"/>
</dbReference>
<accession>A0A495X6B6</accession>
<dbReference type="Proteomes" id="UP000272729">
    <property type="component" value="Unassembled WGS sequence"/>
</dbReference>
<evidence type="ECO:0000313" key="8">
    <source>
        <dbReference type="Proteomes" id="UP000272729"/>
    </source>
</evidence>
<feature type="domain" description="HTH tetR-type" evidence="6">
    <location>
        <begin position="6"/>
        <end position="66"/>
    </location>
</feature>
<feature type="DNA-binding region" description="H-T-H motif" evidence="5">
    <location>
        <begin position="29"/>
        <end position="48"/>
    </location>
</feature>
<keyword evidence="3 5" id="KW-0238">DNA-binding</keyword>
<dbReference type="PRINTS" id="PR00455">
    <property type="entry name" value="HTHTETR"/>
</dbReference>
<protein>
    <submittedName>
        <fullName evidence="7">TetR family transcriptional regulator</fullName>
    </submittedName>
</protein>
<keyword evidence="8" id="KW-1185">Reference proteome</keyword>
<dbReference type="Gene3D" id="1.10.357.10">
    <property type="entry name" value="Tetracycline Repressor, domain 2"/>
    <property type="match status" value="1"/>
</dbReference>
<dbReference type="InterPro" id="IPR050109">
    <property type="entry name" value="HTH-type_TetR-like_transc_reg"/>
</dbReference>
<dbReference type="RefSeq" id="WP_121219855.1">
    <property type="nucleotide sequence ID" value="NZ_JBIUBA010000007.1"/>
</dbReference>
<evidence type="ECO:0000313" key="7">
    <source>
        <dbReference type="EMBL" id="RKT68675.1"/>
    </source>
</evidence>
<sequence length="177" mass="19700">MSRGRSDTRERAQAVARELFLKQGLQRTSLQEIADRIGVTKPALYYHFASREDLVRSIIEPLVADGDAFVLAAERDQPHPRELLERYFALNHQHRDVVMLIVRELTALQDLGLVEKVFDWRHRLARLLVGPDLPFDGAVRATVALGGLADTVVVFPDAPFDALCEVAVDAAMAALGM</sequence>
<evidence type="ECO:0000256" key="5">
    <source>
        <dbReference type="PROSITE-ProRule" id="PRU00335"/>
    </source>
</evidence>
<comment type="caution">
    <text evidence="7">The sequence shown here is derived from an EMBL/GenBank/DDBJ whole genome shotgun (WGS) entry which is preliminary data.</text>
</comment>
<dbReference type="PROSITE" id="PS50977">
    <property type="entry name" value="HTH_TETR_2"/>
    <property type="match status" value="1"/>
</dbReference>
<dbReference type="SUPFAM" id="SSF46689">
    <property type="entry name" value="Homeodomain-like"/>
    <property type="match status" value="1"/>
</dbReference>
<reference evidence="7 8" key="1">
    <citation type="submission" date="2018-10" db="EMBL/GenBank/DDBJ databases">
        <title>Sequencing the genomes of 1000 actinobacteria strains.</title>
        <authorList>
            <person name="Klenk H.-P."/>
        </authorList>
    </citation>
    <scope>NUCLEOTIDE SEQUENCE [LARGE SCALE GENOMIC DNA]</scope>
    <source>
        <strain evidence="7 8">DSM 43911</strain>
    </source>
</reference>
<dbReference type="InterPro" id="IPR001647">
    <property type="entry name" value="HTH_TetR"/>
</dbReference>
<dbReference type="Pfam" id="PF00440">
    <property type="entry name" value="TetR_N"/>
    <property type="match status" value="1"/>
</dbReference>
<gene>
    <name evidence="7" type="ORF">DFJ66_1868</name>
</gene>
<keyword evidence="4" id="KW-0804">Transcription</keyword>
<organism evidence="7 8">
    <name type="scientific">Saccharothrix variisporea</name>
    <dbReference type="NCBI Taxonomy" id="543527"/>
    <lineage>
        <taxon>Bacteria</taxon>
        <taxon>Bacillati</taxon>
        <taxon>Actinomycetota</taxon>
        <taxon>Actinomycetes</taxon>
        <taxon>Pseudonocardiales</taxon>
        <taxon>Pseudonocardiaceae</taxon>
        <taxon>Saccharothrix</taxon>
    </lineage>
</organism>
<evidence type="ECO:0000259" key="6">
    <source>
        <dbReference type="PROSITE" id="PS50977"/>
    </source>
</evidence>
<dbReference type="PANTHER" id="PTHR30055:SF175">
    <property type="entry name" value="HTH-TYPE TRANSCRIPTIONAL REPRESSOR KSTR2"/>
    <property type="match status" value="1"/>
</dbReference>
<dbReference type="PANTHER" id="PTHR30055">
    <property type="entry name" value="HTH-TYPE TRANSCRIPTIONAL REGULATOR RUTR"/>
    <property type="match status" value="1"/>
</dbReference>
<evidence type="ECO:0000256" key="4">
    <source>
        <dbReference type="ARBA" id="ARBA00023163"/>
    </source>
</evidence>
<dbReference type="GO" id="GO:0000976">
    <property type="term" value="F:transcription cis-regulatory region binding"/>
    <property type="evidence" value="ECO:0007669"/>
    <property type="project" value="TreeGrafter"/>
</dbReference>
<dbReference type="OrthoDB" id="3186364at2"/>
<dbReference type="EMBL" id="RBXR01000001">
    <property type="protein sequence ID" value="RKT68675.1"/>
    <property type="molecule type" value="Genomic_DNA"/>
</dbReference>
<evidence type="ECO:0000256" key="3">
    <source>
        <dbReference type="ARBA" id="ARBA00023125"/>
    </source>
</evidence>
<evidence type="ECO:0000256" key="1">
    <source>
        <dbReference type="ARBA" id="ARBA00022491"/>
    </source>
</evidence>
<evidence type="ECO:0000256" key="2">
    <source>
        <dbReference type="ARBA" id="ARBA00023015"/>
    </source>
</evidence>
<keyword evidence="1" id="KW-0678">Repressor</keyword>